<dbReference type="Pfam" id="PF02826">
    <property type="entry name" value="2-Hacid_dh_C"/>
    <property type="match status" value="1"/>
</dbReference>
<keyword evidence="4 5" id="KW-0520">NAD</keyword>
<feature type="binding site" evidence="5">
    <location>
        <position position="97"/>
    </location>
    <ligand>
        <name>substrate</name>
    </ligand>
</feature>
<dbReference type="CDD" id="cd05302">
    <property type="entry name" value="FDH"/>
    <property type="match status" value="1"/>
</dbReference>
<evidence type="ECO:0000256" key="3">
    <source>
        <dbReference type="ARBA" id="ARBA00023002"/>
    </source>
</evidence>
<dbReference type="EMBL" id="OX365924">
    <property type="protein sequence ID" value="CAI4049270.1"/>
    <property type="molecule type" value="Genomic_DNA"/>
</dbReference>
<keyword evidence="5" id="KW-0963">Cytoplasm</keyword>
<dbReference type="GO" id="GO:0042183">
    <property type="term" value="P:formate catabolic process"/>
    <property type="evidence" value="ECO:0007669"/>
    <property type="project" value="UniProtKB-UniRule"/>
</dbReference>
<dbReference type="GO" id="GO:0005829">
    <property type="term" value="C:cytosol"/>
    <property type="evidence" value="ECO:0007669"/>
    <property type="project" value="TreeGrafter"/>
</dbReference>
<comment type="similarity">
    <text evidence="5">Belongs to the D-isomer specific 2-hydroxyacid dehydrogenase family. FDH subfamily.</text>
</comment>
<keyword evidence="3 5" id="KW-0560">Oxidoreductase</keyword>
<evidence type="ECO:0000256" key="1">
    <source>
        <dbReference type="ARBA" id="ARBA00000455"/>
    </source>
</evidence>
<dbReference type="GO" id="GO:0008863">
    <property type="term" value="F:formate dehydrogenase (NAD+) activity"/>
    <property type="evidence" value="ECO:0007669"/>
    <property type="project" value="UniProtKB-UniRule"/>
</dbReference>
<feature type="binding site" evidence="5">
    <location>
        <position position="121"/>
    </location>
    <ligand>
        <name>substrate</name>
    </ligand>
</feature>
<comment type="catalytic activity">
    <reaction evidence="1 5">
        <text>formate + NAD(+) = CO2 + NADH</text>
        <dbReference type="Rhea" id="RHEA:15985"/>
        <dbReference type="ChEBI" id="CHEBI:15740"/>
        <dbReference type="ChEBI" id="CHEBI:16526"/>
        <dbReference type="ChEBI" id="CHEBI:57540"/>
        <dbReference type="ChEBI" id="CHEBI:57945"/>
        <dbReference type="EC" id="1.17.1.9"/>
    </reaction>
</comment>
<feature type="binding site" evidence="5">
    <location>
        <position position="270"/>
    </location>
    <ligand>
        <name>NAD(+)</name>
        <dbReference type="ChEBI" id="CHEBI:57540"/>
    </ligand>
</feature>
<dbReference type="FunFam" id="3.40.50.720:FF:000057">
    <property type="entry name" value="Formate dehydrogenase"/>
    <property type="match status" value="1"/>
</dbReference>
<feature type="binding site" evidence="5">
    <location>
        <position position="197"/>
    </location>
    <ligand>
        <name>NAD(+)</name>
        <dbReference type="ChEBI" id="CHEBI:57540"/>
    </ligand>
</feature>
<comment type="function">
    <text evidence="5">Catalyzes the NAD(+)-dependent oxidation of formate to carbon dioxide. Formate oxidation is the final step in the methanol oxidation pathway in methylotrophic microorganisms. Has a role in the detoxification of exogenous formate in non-methylotrophic organisms.</text>
</comment>
<reference evidence="7" key="1">
    <citation type="submission" date="2022-10" db="EMBL/GenBank/DDBJ databases">
        <authorList>
            <person name="Byrne P K."/>
        </authorList>
    </citation>
    <scope>NUCLEOTIDE SEQUENCE</scope>
    <source>
        <strain evidence="7">CBS7001</strain>
    </source>
</reference>
<evidence type="ECO:0000259" key="6">
    <source>
        <dbReference type="Pfam" id="PF02826"/>
    </source>
</evidence>
<dbReference type="PANTHER" id="PTHR42938:SF9">
    <property type="entry name" value="FORMATE DEHYDROGENASE 1"/>
    <property type="match status" value="1"/>
</dbReference>
<feature type="binding site" evidence="5">
    <location>
        <begin position="244"/>
        <end position="248"/>
    </location>
    <ligand>
        <name>NAD(+)</name>
        <dbReference type="ChEBI" id="CHEBI:57540"/>
    </ligand>
</feature>
<feature type="binding site" evidence="5">
    <location>
        <position position="296"/>
    </location>
    <ligand>
        <name>NAD(+)</name>
        <dbReference type="ChEBI" id="CHEBI:57540"/>
    </ligand>
</feature>
<comment type="subcellular location">
    <subcellularLocation>
        <location evidence="5">Cytoplasm</location>
    </subcellularLocation>
</comment>
<dbReference type="PROSITE" id="PS00671">
    <property type="entry name" value="D_2_HYDROXYACID_DH_3"/>
    <property type="match status" value="1"/>
</dbReference>
<dbReference type="Gene3D" id="3.40.50.720">
    <property type="entry name" value="NAD(P)-binding Rossmann-like Domain"/>
    <property type="match status" value="2"/>
</dbReference>
<evidence type="ECO:0000256" key="5">
    <source>
        <dbReference type="HAMAP-Rule" id="MF_03210"/>
    </source>
</evidence>
<dbReference type="InterPro" id="IPR006140">
    <property type="entry name" value="D-isomer_DH_NAD-bd"/>
</dbReference>
<dbReference type="NCBIfam" id="NF005750">
    <property type="entry name" value="PRK07574.1"/>
    <property type="match status" value="1"/>
</dbReference>
<dbReference type="HAMAP" id="MF_03210">
    <property type="entry name" value="Formate_dehydrogenase"/>
    <property type="match status" value="1"/>
</dbReference>
<feature type="site" description="Important for catalytic activity" evidence="5">
    <location>
        <position position="272"/>
    </location>
</feature>
<dbReference type="FunFam" id="3.40.50.720:FF:000862">
    <property type="entry name" value="Formate dehydrogenase chloroplastic/mitochondrial"/>
    <property type="match status" value="1"/>
</dbReference>
<proteinExistence type="inferred from homology"/>
<feature type="binding site" evidence="5">
    <location>
        <begin position="325"/>
        <end position="328"/>
    </location>
    <ligand>
        <name>NAD(+)</name>
        <dbReference type="ChEBI" id="CHEBI:57540"/>
    </ligand>
</feature>
<dbReference type="PANTHER" id="PTHR42938">
    <property type="entry name" value="FORMATE DEHYDROGENASE 1"/>
    <property type="match status" value="1"/>
</dbReference>
<dbReference type="PROSITE" id="PS00670">
    <property type="entry name" value="D_2_HYDROXYACID_DH_2"/>
    <property type="match status" value="1"/>
</dbReference>
<feature type="site" description="Important for catalytic activity" evidence="5">
    <location>
        <position position="325"/>
    </location>
</feature>
<organism evidence="7 8">
    <name type="scientific">Saccharomyces uvarum</name>
    <name type="common">Yeast</name>
    <name type="synonym">Saccharomyces bayanus var. uvarum</name>
    <dbReference type="NCBI Taxonomy" id="230603"/>
    <lineage>
        <taxon>Eukaryota</taxon>
        <taxon>Fungi</taxon>
        <taxon>Dikarya</taxon>
        <taxon>Ascomycota</taxon>
        <taxon>Saccharomycotina</taxon>
        <taxon>Saccharomycetes</taxon>
        <taxon>Saccharomycetales</taxon>
        <taxon>Saccharomycetaceae</taxon>
        <taxon>Saccharomyces</taxon>
    </lineage>
</organism>
<protein>
    <recommendedName>
        <fullName evidence="2 5">Formate dehydrogenase</fullName>
        <shortName evidence="5">FDH</shortName>
        <ecNumber evidence="2 5">1.17.1.9</ecNumber>
    </recommendedName>
    <alternativeName>
        <fullName evidence="5">NAD-dependent formate dehydrogenase</fullName>
    </alternativeName>
</protein>
<comment type="subunit">
    <text evidence="5">Homodimer.</text>
</comment>
<dbReference type="Proteomes" id="UP001162090">
    <property type="component" value="Chromosome 13"/>
</dbReference>
<feature type="binding site" evidence="5">
    <location>
        <begin position="176"/>
        <end position="177"/>
    </location>
    <ligand>
        <name>NAD(+)</name>
        <dbReference type="ChEBI" id="CHEBI:57540"/>
    </ligand>
</feature>
<evidence type="ECO:0000313" key="8">
    <source>
        <dbReference type="Proteomes" id="UP001162090"/>
    </source>
</evidence>
<dbReference type="InterPro" id="IPR029753">
    <property type="entry name" value="D-isomer_DH_CS"/>
</dbReference>
<dbReference type="GO" id="GO:0016616">
    <property type="term" value="F:oxidoreductase activity, acting on the CH-OH group of donors, NAD or NADP as acceptor"/>
    <property type="evidence" value="ECO:0007669"/>
    <property type="project" value="InterPro"/>
</dbReference>
<dbReference type="InterPro" id="IPR033689">
    <property type="entry name" value="FDH_NAD-dep"/>
</dbReference>
<dbReference type="InterPro" id="IPR036291">
    <property type="entry name" value="NAD(P)-bd_dom_sf"/>
</dbReference>
<evidence type="ECO:0000256" key="2">
    <source>
        <dbReference type="ARBA" id="ARBA00013128"/>
    </source>
</evidence>
<gene>
    <name evidence="7" type="primary">SUVC13G4620</name>
    <name evidence="7" type="ORF">SUVC_13G4620</name>
</gene>
<evidence type="ECO:0000256" key="4">
    <source>
        <dbReference type="ARBA" id="ARBA00023027"/>
    </source>
</evidence>
<accession>A0AA35J593</accession>
<feature type="domain" description="D-isomer specific 2-hydroxyacid dehydrogenase NAD-binding" evidence="6">
    <location>
        <begin position="131"/>
        <end position="314"/>
    </location>
</feature>
<sequence length="379" mass="41795">MSKGKVLLVLYEGGKHAQEQEKLLGCIENELGVRKFVEEQGYELVATTDKDPEPTSTVDKELKDAEIVITTPFFPAYISRGRIAEAPNLKLCITAGVGSDHVDLEAANERKITVTEVTGSNVVSVAEHVLTTILVLIRNYNGGHQQAIDGEWDIAGVAKNVYDLEDKVISTVGAGRIGYRVLERLVAFNPKKLLYYDYQELPTEAVNKLNAASELFNGRGDIVQRVEKLEDMLAQSDVVTINCPLHKDSKGLFNKQLISHMKNGAYLVNTARGAICVAEDVAEAVKSGKLAGYGGDVWDKQPAPKNHPWRSMDNKDHVGNAMTVHISGTSLDAQKRYAQGVKNILNSYFSKKFDYRPQDVIVQNGTYATRAYGQEKKPL</sequence>
<dbReference type="EC" id="1.17.1.9" evidence="2 5"/>
<name>A0AA35J593_SACUV</name>
<dbReference type="SUPFAM" id="SSF52283">
    <property type="entry name" value="Formate/glycerate dehydrogenase catalytic domain-like"/>
    <property type="match status" value="1"/>
</dbReference>
<comment type="caution">
    <text evidence="5">Lacks conserved residue(s) required for the propagation of feature annotation.</text>
</comment>
<dbReference type="SUPFAM" id="SSF51735">
    <property type="entry name" value="NAD(P)-binding Rossmann-fold domains"/>
    <property type="match status" value="1"/>
</dbReference>
<dbReference type="AlphaFoldDB" id="A0AA35J593"/>
<dbReference type="GO" id="GO:0051287">
    <property type="term" value="F:NAD binding"/>
    <property type="evidence" value="ECO:0007669"/>
    <property type="project" value="InterPro"/>
</dbReference>
<evidence type="ECO:0000313" key="7">
    <source>
        <dbReference type="EMBL" id="CAI4049270.1"/>
    </source>
</evidence>